<dbReference type="InterPro" id="IPR011042">
    <property type="entry name" value="6-blade_b-propeller_TolB-like"/>
</dbReference>
<dbReference type="PROSITE" id="PS51257">
    <property type="entry name" value="PROKAR_LIPOPROTEIN"/>
    <property type="match status" value="1"/>
</dbReference>
<name>A0ABU4JNK9_9CLOT</name>
<evidence type="ECO:0000313" key="3">
    <source>
        <dbReference type="Proteomes" id="UP001281656"/>
    </source>
</evidence>
<proteinExistence type="predicted"/>
<accession>A0ABU4JNK9</accession>
<evidence type="ECO:0008006" key="4">
    <source>
        <dbReference type="Google" id="ProtNLM"/>
    </source>
</evidence>
<comment type="caution">
    <text evidence="2">The sequence shown here is derived from an EMBL/GenBank/DDBJ whole genome shotgun (WGS) entry which is preliminary data.</text>
</comment>
<keyword evidence="3" id="KW-1185">Reference proteome</keyword>
<reference evidence="2 3" key="1">
    <citation type="submission" date="2023-04" db="EMBL/GenBank/DDBJ databases">
        <title>Clostridium tannerae sp. nov., isolated from the fecal material of an alpaca.</title>
        <authorList>
            <person name="Miller S."/>
            <person name="Hendry M."/>
            <person name="King J."/>
            <person name="Sankaranarayanan K."/>
            <person name="Lawson P.A."/>
        </authorList>
    </citation>
    <scope>NUCLEOTIDE SEQUENCE [LARGE SCALE GENOMIC DNA]</scope>
    <source>
        <strain evidence="2 3">A1-XYC3</strain>
    </source>
</reference>
<feature type="signal peptide" evidence="1">
    <location>
        <begin position="1"/>
        <end position="22"/>
    </location>
</feature>
<gene>
    <name evidence="2" type="ORF">P8V03_00375</name>
</gene>
<dbReference type="EMBL" id="JARUJP010000001">
    <property type="protein sequence ID" value="MDW8799604.1"/>
    <property type="molecule type" value="Genomic_DNA"/>
</dbReference>
<evidence type="ECO:0000256" key="1">
    <source>
        <dbReference type="SAM" id="SignalP"/>
    </source>
</evidence>
<protein>
    <recommendedName>
        <fullName evidence="4">Lipoprotein</fullName>
    </recommendedName>
</protein>
<dbReference type="RefSeq" id="WP_318796313.1">
    <property type="nucleotide sequence ID" value="NZ_JARUJP010000001.1"/>
</dbReference>
<keyword evidence="1" id="KW-0732">Signal</keyword>
<sequence>MKTFIKTTFFITFFLVSLVLTACSEKESETSMVVNIPRYSKVTAIENLDSSANVFKIENRGLYKIGVVEDLNEMVYSIKNSVYAYSVNKSKGENFNNNSIIIIKDGKKKELKGFYSALDLRLSPSGDKLAYRTFKKDSLDSAEGLKIYNIKDKKQMVLNSKVMVSGNLYWWLDSDRIMYYGAVEGKKNSDNIYVYDFTKNKEEIYLEDTKGYCMFLTPINNSVFFLGREGDESRIYYYDIQSKETRSIDSNVEEIYKATADLESGDIFFLGAEEDRQLALYRFSSKSLKIDRLTYDFPKRLDLQSELALDDQGNIYFSGIENEEVQDKKDVFMYDKKERAINLISTHEGKYNVYSSDRW</sequence>
<dbReference type="SUPFAM" id="SSF69304">
    <property type="entry name" value="Tricorn protease N-terminal domain"/>
    <property type="match status" value="1"/>
</dbReference>
<feature type="chain" id="PRO_5046393483" description="Lipoprotein" evidence="1">
    <location>
        <begin position="23"/>
        <end position="359"/>
    </location>
</feature>
<dbReference type="Proteomes" id="UP001281656">
    <property type="component" value="Unassembled WGS sequence"/>
</dbReference>
<dbReference type="Gene3D" id="2.120.10.30">
    <property type="entry name" value="TolB, C-terminal domain"/>
    <property type="match status" value="1"/>
</dbReference>
<organism evidence="2 3">
    <name type="scientific">Clostridium tanneri</name>
    <dbReference type="NCBI Taxonomy" id="3037988"/>
    <lineage>
        <taxon>Bacteria</taxon>
        <taxon>Bacillati</taxon>
        <taxon>Bacillota</taxon>
        <taxon>Clostridia</taxon>
        <taxon>Eubacteriales</taxon>
        <taxon>Clostridiaceae</taxon>
        <taxon>Clostridium</taxon>
    </lineage>
</organism>
<evidence type="ECO:0000313" key="2">
    <source>
        <dbReference type="EMBL" id="MDW8799604.1"/>
    </source>
</evidence>